<evidence type="ECO:0000313" key="2">
    <source>
        <dbReference type="EMBL" id="TBU23017.1"/>
    </source>
</evidence>
<feature type="region of interest" description="Disordered" evidence="1">
    <location>
        <begin position="17"/>
        <end position="51"/>
    </location>
</feature>
<organism evidence="2">
    <name type="scientific">Dichomitus squalens</name>
    <dbReference type="NCBI Taxonomy" id="114155"/>
    <lineage>
        <taxon>Eukaryota</taxon>
        <taxon>Fungi</taxon>
        <taxon>Dikarya</taxon>
        <taxon>Basidiomycota</taxon>
        <taxon>Agaricomycotina</taxon>
        <taxon>Agaricomycetes</taxon>
        <taxon>Polyporales</taxon>
        <taxon>Polyporaceae</taxon>
        <taxon>Dichomitus</taxon>
    </lineage>
</organism>
<evidence type="ECO:0000256" key="1">
    <source>
        <dbReference type="SAM" id="MobiDB-lite"/>
    </source>
</evidence>
<protein>
    <submittedName>
        <fullName evidence="2">Uncharacterized protein</fullName>
    </submittedName>
</protein>
<accession>A0A4Q9M9A7</accession>
<feature type="compositionally biased region" description="Polar residues" evidence="1">
    <location>
        <begin position="42"/>
        <end position="51"/>
    </location>
</feature>
<gene>
    <name evidence="2" type="ORF">BD311DRAFT_769295</name>
</gene>
<dbReference type="EMBL" id="ML143518">
    <property type="protein sequence ID" value="TBU23017.1"/>
    <property type="molecule type" value="Genomic_DNA"/>
</dbReference>
<sequence length="51" mass="5395">MQKSPVNCCCMCPCRPHKGPSGGPNGNPSATDQPRATRPNRGHSSSSRTEN</sequence>
<name>A0A4Q9M9A7_9APHY</name>
<dbReference type="Proteomes" id="UP000292957">
    <property type="component" value="Unassembled WGS sequence"/>
</dbReference>
<reference evidence="2" key="1">
    <citation type="submission" date="2019-01" db="EMBL/GenBank/DDBJ databases">
        <title>Draft genome sequences of three monokaryotic isolates of the white-rot basidiomycete fungus Dichomitus squalens.</title>
        <authorList>
            <consortium name="DOE Joint Genome Institute"/>
            <person name="Lopez S.C."/>
            <person name="Andreopoulos B."/>
            <person name="Pangilinan J."/>
            <person name="Lipzen A."/>
            <person name="Riley R."/>
            <person name="Ahrendt S."/>
            <person name="Ng V."/>
            <person name="Barry K."/>
            <person name="Daum C."/>
            <person name="Grigoriev I.V."/>
            <person name="Hilden K.S."/>
            <person name="Makela M.R."/>
            <person name="de Vries R.P."/>
        </authorList>
    </citation>
    <scope>NUCLEOTIDE SEQUENCE [LARGE SCALE GENOMIC DNA]</scope>
    <source>
        <strain evidence="2">OM18370.1</strain>
    </source>
</reference>
<dbReference type="AlphaFoldDB" id="A0A4Q9M9A7"/>
<proteinExistence type="predicted"/>